<reference evidence="2 3" key="1">
    <citation type="submission" date="2020-12" db="EMBL/GenBank/DDBJ databases">
        <title>De novo assembly of Tibetan sheep genome.</title>
        <authorList>
            <person name="Li X."/>
        </authorList>
    </citation>
    <scope>NUCLEOTIDE SEQUENCE [LARGE SCALE GENOMIC DNA]</scope>
    <source>
        <tissue evidence="2">Heart</tissue>
    </source>
</reference>
<comment type="caution">
    <text evidence="2">The sequence shown here is derived from an EMBL/GenBank/DDBJ whole genome shotgun (WGS) entry which is preliminary data.</text>
</comment>
<name>A0A836AM00_SHEEP</name>
<evidence type="ECO:0000313" key="3">
    <source>
        <dbReference type="Proteomes" id="UP000664991"/>
    </source>
</evidence>
<organism evidence="2 3">
    <name type="scientific">Ovis aries</name>
    <name type="common">Sheep</name>
    <dbReference type="NCBI Taxonomy" id="9940"/>
    <lineage>
        <taxon>Eukaryota</taxon>
        <taxon>Metazoa</taxon>
        <taxon>Chordata</taxon>
        <taxon>Craniata</taxon>
        <taxon>Vertebrata</taxon>
        <taxon>Euteleostomi</taxon>
        <taxon>Mammalia</taxon>
        <taxon>Eutheria</taxon>
        <taxon>Laurasiatheria</taxon>
        <taxon>Artiodactyla</taxon>
        <taxon>Ruminantia</taxon>
        <taxon>Pecora</taxon>
        <taxon>Bovidae</taxon>
        <taxon>Caprinae</taxon>
        <taxon>Ovis</taxon>
    </lineage>
</organism>
<accession>A0A836AM00</accession>
<dbReference type="Proteomes" id="UP000664991">
    <property type="component" value="Unassembled WGS sequence"/>
</dbReference>
<evidence type="ECO:0000313" key="2">
    <source>
        <dbReference type="EMBL" id="KAG5215204.1"/>
    </source>
</evidence>
<dbReference type="EMBL" id="JAEMGP010000001">
    <property type="protein sequence ID" value="KAG5215204.1"/>
    <property type="molecule type" value="Genomic_DNA"/>
</dbReference>
<protein>
    <submittedName>
        <fullName evidence="2">Uncharacterized protein</fullName>
    </submittedName>
</protein>
<feature type="region of interest" description="Disordered" evidence="1">
    <location>
        <begin position="133"/>
        <end position="153"/>
    </location>
</feature>
<dbReference type="AlphaFoldDB" id="A0A836AM00"/>
<proteinExistence type="predicted"/>
<gene>
    <name evidence="2" type="ORF">JEQ12_000780</name>
</gene>
<evidence type="ECO:0000256" key="1">
    <source>
        <dbReference type="SAM" id="MobiDB-lite"/>
    </source>
</evidence>
<sequence>MKPLTARHWKGPLWLNRIPRPRQGLLSRTKFPRRARDSVHERVCHEIEKTRGKRERSPHYHKLCSRVSHIWGNRRGQHIRSAMDKPRPGKNHLRDHGISPARFPPQMLQTGLKRGKWGVCGSLPASHLQGSRQDFHSLAGPHSPPHDSARNRKRNFARTIARPAALRSGVNWVPGHFRKGWQLLQRQALSGTLDRKAAILAGE</sequence>